<keyword evidence="2" id="KW-1185">Reference proteome</keyword>
<comment type="caution">
    <text evidence="1">The sequence shown here is derived from an EMBL/GenBank/DDBJ whole genome shotgun (WGS) entry which is preliminary data.</text>
</comment>
<organism evidence="1 2">
    <name type="scientific">Brevibacterium samyangense</name>
    <dbReference type="NCBI Taxonomy" id="366888"/>
    <lineage>
        <taxon>Bacteria</taxon>
        <taxon>Bacillati</taxon>
        <taxon>Actinomycetota</taxon>
        <taxon>Actinomycetes</taxon>
        <taxon>Micrococcales</taxon>
        <taxon>Brevibacteriaceae</taxon>
        <taxon>Brevibacterium</taxon>
    </lineage>
</organism>
<sequence length="266" mass="30291">MHTAEQLSRDLYQFHADGREVPREYVIPAWGLRDRFGIVITEPFGDIGASLLVQNFINMFYDARPERRERDPQYPEIYVFHVGGTFGNHSPFDFYPARKEVFLEADSPTLLERLNDYGITHLALPECDPGAVIEPNWWADRHAFLERTQWASLYSASGRVQDPSFFICGLDPVVEANTRAALDVEGRLAWLDEVTPEDVRPRLAGPTPLHEAERWVRVVRERSGEVSAADRSRILRGRESFVGTNGLPTESYRQIAPTDALRFMGG</sequence>
<gene>
    <name evidence="1" type="ORF">GCM10009755_11770</name>
</gene>
<evidence type="ECO:0000313" key="1">
    <source>
        <dbReference type="EMBL" id="GAA2004113.1"/>
    </source>
</evidence>
<evidence type="ECO:0000313" key="2">
    <source>
        <dbReference type="Proteomes" id="UP001500755"/>
    </source>
</evidence>
<name>A0ABP5EPE8_9MICO</name>
<dbReference type="EMBL" id="BAAANO010000010">
    <property type="protein sequence ID" value="GAA2004113.1"/>
    <property type="molecule type" value="Genomic_DNA"/>
</dbReference>
<reference evidence="2" key="1">
    <citation type="journal article" date="2019" name="Int. J. Syst. Evol. Microbiol.">
        <title>The Global Catalogue of Microorganisms (GCM) 10K type strain sequencing project: providing services to taxonomists for standard genome sequencing and annotation.</title>
        <authorList>
            <consortium name="The Broad Institute Genomics Platform"/>
            <consortium name="The Broad Institute Genome Sequencing Center for Infectious Disease"/>
            <person name="Wu L."/>
            <person name="Ma J."/>
        </authorList>
    </citation>
    <scope>NUCLEOTIDE SEQUENCE [LARGE SCALE GENOMIC DNA]</scope>
    <source>
        <strain evidence="2">JCM 14546</strain>
    </source>
</reference>
<accession>A0ABP5EPE8</accession>
<proteinExistence type="predicted"/>
<dbReference type="RefSeq" id="WP_344307854.1">
    <property type="nucleotide sequence ID" value="NZ_BAAANO010000010.1"/>
</dbReference>
<protein>
    <submittedName>
        <fullName evidence="1">Uncharacterized protein</fullName>
    </submittedName>
</protein>
<dbReference type="Proteomes" id="UP001500755">
    <property type="component" value="Unassembled WGS sequence"/>
</dbReference>